<organism evidence="2 3">
    <name type="scientific">Eumeta variegata</name>
    <name type="common">Bagworm moth</name>
    <name type="synonym">Eumeta japonica</name>
    <dbReference type="NCBI Taxonomy" id="151549"/>
    <lineage>
        <taxon>Eukaryota</taxon>
        <taxon>Metazoa</taxon>
        <taxon>Ecdysozoa</taxon>
        <taxon>Arthropoda</taxon>
        <taxon>Hexapoda</taxon>
        <taxon>Insecta</taxon>
        <taxon>Pterygota</taxon>
        <taxon>Neoptera</taxon>
        <taxon>Endopterygota</taxon>
        <taxon>Lepidoptera</taxon>
        <taxon>Glossata</taxon>
        <taxon>Ditrysia</taxon>
        <taxon>Tineoidea</taxon>
        <taxon>Psychidae</taxon>
        <taxon>Oiketicinae</taxon>
        <taxon>Eumeta</taxon>
    </lineage>
</organism>
<reference evidence="2 3" key="1">
    <citation type="journal article" date="2019" name="Commun. Biol.">
        <title>The bagworm genome reveals a unique fibroin gene that provides high tensile strength.</title>
        <authorList>
            <person name="Kono N."/>
            <person name="Nakamura H."/>
            <person name="Ohtoshi R."/>
            <person name="Tomita M."/>
            <person name="Numata K."/>
            <person name="Arakawa K."/>
        </authorList>
    </citation>
    <scope>NUCLEOTIDE SEQUENCE [LARGE SCALE GENOMIC DNA]</scope>
</reference>
<sequence>MRHTKLTVHCYAAVDSANKPYYRIQRHQTILLIRNFCVIGRSPWRSTSYMKEKDQRSTPPSPLYTNSPHSSLRLGSGTG</sequence>
<dbReference type="AlphaFoldDB" id="A0A4C1V9K9"/>
<evidence type="ECO:0000313" key="2">
    <source>
        <dbReference type="EMBL" id="GBP35240.1"/>
    </source>
</evidence>
<protein>
    <submittedName>
        <fullName evidence="2">Uncharacterized protein</fullName>
    </submittedName>
</protein>
<dbReference type="EMBL" id="BGZK01000301">
    <property type="protein sequence ID" value="GBP35240.1"/>
    <property type="molecule type" value="Genomic_DNA"/>
</dbReference>
<gene>
    <name evidence="2" type="ORF">EVAR_19460_1</name>
</gene>
<name>A0A4C1V9K9_EUMVA</name>
<keyword evidence="3" id="KW-1185">Reference proteome</keyword>
<accession>A0A4C1V9K9</accession>
<evidence type="ECO:0000256" key="1">
    <source>
        <dbReference type="SAM" id="MobiDB-lite"/>
    </source>
</evidence>
<dbReference type="Proteomes" id="UP000299102">
    <property type="component" value="Unassembled WGS sequence"/>
</dbReference>
<evidence type="ECO:0000313" key="3">
    <source>
        <dbReference type="Proteomes" id="UP000299102"/>
    </source>
</evidence>
<proteinExistence type="predicted"/>
<comment type="caution">
    <text evidence="2">The sequence shown here is derived from an EMBL/GenBank/DDBJ whole genome shotgun (WGS) entry which is preliminary data.</text>
</comment>
<feature type="region of interest" description="Disordered" evidence="1">
    <location>
        <begin position="48"/>
        <end position="79"/>
    </location>
</feature>